<evidence type="ECO:0000256" key="1">
    <source>
        <dbReference type="ARBA" id="ARBA00004651"/>
    </source>
</evidence>
<feature type="transmembrane region" description="Helical" evidence="11">
    <location>
        <begin position="98"/>
        <end position="121"/>
    </location>
</feature>
<feature type="transmembrane region" description="Helical" evidence="11">
    <location>
        <begin position="152"/>
        <end position="172"/>
    </location>
</feature>
<evidence type="ECO:0000256" key="7">
    <source>
        <dbReference type="ARBA" id="ARBA00023157"/>
    </source>
</evidence>
<evidence type="ECO:0000256" key="8">
    <source>
        <dbReference type="ARBA" id="ARBA00023170"/>
    </source>
</evidence>
<keyword evidence="2" id="KW-1003">Cell membrane</keyword>
<feature type="transmembrane region" description="Helical" evidence="11">
    <location>
        <begin position="57"/>
        <end position="77"/>
    </location>
</feature>
<dbReference type="Gene3D" id="1.20.1070.10">
    <property type="entry name" value="Rhodopsin 7-helix transmembrane proteins"/>
    <property type="match status" value="1"/>
</dbReference>
<protein>
    <submittedName>
        <fullName evidence="14">Histamine H2 receptor-like</fullName>
    </submittedName>
</protein>
<organism evidence="13 14">
    <name type="scientific">Saccoglossus kowalevskii</name>
    <name type="common">Acorn worm</name>
    <dbReference type="NCBI Taxonomy" id="10224"/>
    <lineage>
        <taxon>Eukaryota</taxon>
        <taxon>Metazoa</taxon>
        <taxon>Hemichordata</taxon>
        <taxon>Enteropneusta</taxon>
        <taxon>Harrimaniidae</taxon>
        <taxon>Saccoglossus</taxon>
    </lineage>
</organism>
<keyword evidence="5 10" id="KW-0297">G-protein coupled receptor</keyword>
<feature type="domain" description="G-protein coupled receptors family 1 profile" evidence="12">
    <location>
        <begin position="1"/>
        <end position="249"/>
    </location>
</feature>
<keyword evidence="7" id="KW-1015">Disulfide bond</keyword>
<proteinExistence type="inferred from homology"/>
<dbReference type="PANTHER" id="PTHR24248">
    <property type="entry name" value="ADRENERGIC RECEPTOR-RELATED G-PROTEIN COUPLED RECEPTOR"/>
    <property type="match status" value="1"/>
</dbReference>
<keyword evidence="6 11" id="KW-0472">Membrane</keyword>
<evidence type="ECO:0000313" key="14">
    <source>
        <dbReference type="RefSeq" id="XP_002734602.2"/>
    </source>
</evidence>
<feature type="transmembrane region" description="Helical" evidence="11">
    <location>
        <begin position="193"/>
        <end position="213"/>
    </location>
</feature>
<dbReference type="PROSITE" id="PS50262">
    <property type="entry name" value="G_PROTEIN_RECEP_F1_2"/>
    <property type="match status" value="1"/>
</dbReference>
<evidence type="ECO:0000256" key="11">
    <source>
        <dbReference type="SAM" id="Phobius"/>
    </source>
</evidence>
<evidence type="ECO:0000256" key="4">
    <source>
        <dbReference type="ARBA" id="ARBA00022989"/>
    </source>
</evidence>
<comment type="similarity">
    <text evidence="10">Belongs to the G-protein coupled receptor 1 family.</text>
</comment>
<keyword evidence="9 10" id="KW-0807">Transducer</keyword>
<evidence type="ECO:0000313" key="13">
    <source>
        <dbReference type="Proteomes" id="UP000694865"/>
    </source>
</evidence>
<keyword evidence="8 10" id="KW-0675">Receptor</keyword>
<evidence type="ECO:0000256" key="10">
    <source>
        <dbReference type="RuleBase" id="RU000688"/>
    </source>
</evidence>
<evidence type="ECO:0000259" key="12">
    <source>
        <dbReference type="PROSITE" id="PS50262"/>
    </source>
</evidence>
<keyword evidence="3 10" id="KW-0812">Transmembrane</keyword>
<dbReference type="GeneID" id="100368027"/>
<reference evidence="14" key="1">
    <citation type="submission" date="2025-08" db="UniProtKB">
        <authorList>
            <consortium name="RefSeq"/>
        </authorList>
    </citation>
    <scope>IDENTIFICATION</scope>
    <source>
        <tissue evidence="14">Testes</tissue>
    </source>
</reference>
<dbReference type="RefSeq" id="XP_002734602.2">
    <property type="nucleotide sequence ID" value="XM_002734556.2"/>
</dbReference>
<dbReference type="InterPro" id="IPR000276">
    <property type="entry name" value="GPCR_Rhodpsn"/>
</dbReference>
<dbReference type="InterPro" id="IPR000929">
    <property type="entry name" value="Dopamine_rcpt"/>
</dbReference>
<dbReference type="PROSITE" id="PS00237">
    <property type="entry name" value="G_PROTEIN_RECEP_F1_1"/>
    <property type="match status" value="1"/>
</dbReference>
<dbReference type="PRINTS" id="PR00237">
    <property type="entry name" value="GPCRRHODOPSN"/>
</dbReference>
<dbReference type="Pfam" id="PF00001">
    <property type="entry name" value="7tm_1"/>
    <property type="match status" value="1"/>
</dbReference>
<sequence>MVCLAPVVNRRLRTVTNYFVVSLALADLQLGILVLPFSAFNEVRREWIFGPILCNIYQSFDVLFCTASILNLFVVSIDRYIAITNPMEYPMKMSRRRALLAIAAVWCISLLVSFLPIHLGWNSPDFNVQNYNDPRHCGLTANPIYSFLDGILLFYLPLTIMTCVYIRILLIAKKQARKINLHSRSKPFVDEHKATKILALVMGAFIICWVPYFTLFTFEPVCNCIIHMTVYQVVLWMGYVNSTVNPVLYGAFNREFRKAFKIILSCGRYRSVRRTKYHMEATGATLRTYSTESDMEFKIIRHNHVTHKSPNLDKSTNGSITYI</sequence>
<comment type="subcellular location">
    <subcellularLocation>
        <location evidence="1">Cell membrane</location>
        <topology evidence="1">Multi-pass membrane protein</topology>
    </subcellularLocation>
</comment>
<gene>
    <name evidence="14" type="primary">LOC100368027</name>
</gene>
<evidence type="ECO:0000256" key="6">
    <source>
        <dbReference type="ARBA" id="ARBA00023136"/>
    </source>
</evidence>
<dbReference type="PRINTS" id="PR00242">
    <property type="entry name" value="DOPAMINER"/>
</dbReference>
<feature type="transmembrane region" description="Helical" evidence="11">
    <location>
        <begin position="18"/>
        <end position="37"/>
    </location>
</feature>
<dbReference type="SUPFAM" id="SSF81321">
    <property type="entry name" value="Family A G protein-coupled receptor-like"/>
    <property type="match status" value="1"/>
</dbReference>
<keyword evidence="4 11" id="KW-1133">Transmembrane helix</keyword>
<evidence type="ECO:0000256" key="5">
    <source>
        <dbReference type="ARBA" id="ARBA00023040"/>
    </source>
</evidence>
<evidence type="ECO:0000256" key="3">
    <source>
        <dbReference type="ARBA" id="ARBA00022692"/>
    </source>
</evidence>
<keyword evidence="13" id="KW-1185">Reference proteome</keyword>
<name>A0ABM0GPR2_SACKO</name>
<evidence type="ECO:0000256" key="9">
    <source>
        <dbReference type="ARBA" id="ARBA00023224"/>
    </source>
</evidence>
<dbReference type="PANTHER" id="PTHR24248:SF163">
    <property type="entry name" value="HISTAMINE H2 RECEPTOR-LIKE"/>
    <property type="match status" value="1"/>
</dbReference>
<dbReference type="Proteomes" id="UP000694865">
    <property type="component" value="Unplaced"/>
</dbReference>
<dbReference type="InterPro" id="IPR017452">
    <property type="entry name" value="GPCR_Rhodpsn_7TM"/>
</dbReference>
<feature type="transmembrane region" description="Helical" evidence="11">
    <location>
        <begin position="233"/>
        <end position="252"/>
    </location>
</feature>
<evidence type="ECO:0000256" key="2">
    <source>
        <dbReference type="ARBA" id="ARBA00022475"/>
    </source>
</evidence>
<accession>A0ABM0GPR2</accession>